<dbReference type="Gene3D" id="1.20.58.1040">
    <property type="match status" value="1"/>
</dbReference>
<feature type="domain" description="X8" evidence="13">
    <location>
        <begin position="371"/>
        <end position="467"/>
    </location>
</feature>
<sequence>MWYSRLRLWLLLALVSGVYCDVDPIVIQGSKLFYKTNGTQFFIKGLAYQKYLGDLATIDISTTDYLAVQTACSRDVPIFQELGINTISVFNVDATQNHDYCMGLLQDAGIYVIPYLRELNTAGINGAWTTEDFSEKTDIVDAFAQYNNILAFLVDEVTIGGANSTATVPLFKAAVRDVKAYIASKGYRNIPVGIDDTGFTGSSGAGTLAYFNCGESADSVDIYGASIYSWCGNATMETSGYDQWTDWIKDYSVPVFISQYGCQISPSFTSIAALYGSEMTPYWSGGIWYTYAGPAYGLVNASGQSVEKGSAYSSFSSQIASITLSPTNSASYTPTNTPTSCPAVTKGSWEASPTLPPQPDAKYCSCLQQQSYCQLLPDLNSTTYTDIVQNVCGLEDQSLCEGLITNATLGEYGMYSMCNTTTQLSLLMSNNTEQSSDSDNKNCLLFGSDSYATKNPAYVTTAPRCTYQTLTAAAPTSTSTSTSTPSSTTGSAGAGSNPSTPNVSGNSHSGLSGGAIAGIVVGVILGVAIIAAAVFFTHRQRAKASGLGESTGFKPVPAVPAVPELPVAGLYQTAELYDSRSIPPAGPYQTAELYGGRSIPPAELDGTGLPSEMPAR</sequence>
<dbReference type="GO" id="GO:0071970">
    <property type="term" value="P:fungal-type cell wall (1-&gt;3)-beta-D-glucan biosynthetic process"/>
    <property type="evidence" value="ECO:0007669"/>
    <property type="project" value="TreeGrafter"/>
</dbReference>
<dbReference type="Pfam" id="PF03198">
    <property type="entry name" value="Glyco_hydro_72"/>
    <property type="match status" value="1"/>
</dbReference>
<keyword evidence="3 10" id="KW-0336">GPI-anchor</keyword>
<comment type="subcellular location">
    <subcellularLocation>
        <location evidence="1 10">Cell membrane</location>
        <topology evidence="1 10">Lipid-anchor</topology>
        <topology evidence="1 10">GPI-anchor</topology>
    </subcellularLocation>
</comment>
<gene>
    <name evidence="14" type="ORF">TRUGW13939_02240</name>
</gene>
<evidence type="ECO:0000256" key="1">
    <source>
        <dbReference type="ARBA" id="ARBA00004609"/>
    </source>
</evidence>
<keyword evidence="12" id="KW-1133">Transmembrane helix</keyword>
<dbReference type="Pfam" id="PF07983">
    <property type="entry name" value="X8"/>
    <property type="match status" value="1"/>
</dbReference>
<dbReference type="Gene3D" id="3.20.20.80">
    <property type="entry name" value="Glycosidases"/>
    <property type="match status" value="1"/>
</dbReference>
<feature type="transmembrane region" description="Helical" evidence="12">
    <location>
        <begin position="511"/>
        <end position="536"/>
    </location>
</feature>
<proteinExistence type="inferred from homology"/>
<dbReference type="SUPFAM" id="SSF51445">
    <property type="entry name" value="(Trans)glycosidases"/>
    <property type="match status" value="1"/>
</dbReference>
<dbReference type="GO" id="GO:0098552">
    <property type="term" value="C:side of membrane"/>
    <property type="evidence" value="ECO:0007669"/>
    <property type="project" value="UniProtKB-KW"/>
</dbReference>
<dbReference type="GeneID" id="55989749"/>
<keyword evidence="15" id="KW-1185">Reference proteome</keyword>
<evidence type="ECO:0000313" key="15">
    <source>
        <dbReference type="Proteomes" id="UP000509510"/>
    </source>
</evidence>
<feature type="region of interest" description="Disordered" evidence="11">
    <location>
        <begin position="473"/>
        <end position="507"/>
    </location>
</feature>
<evidence type="ECO:0000256" key="8">
    <source>
        <dbReference type="ARBA" id="ARBA00023288"/>
    </source>
</evidence>
<keyword evidence="7" id="KW-0325">Glycoprotein</keyword>
<dbReference type="EMBL" id="CP055898">
    <property type="protein sequence ID" value="QKX55148.1"/>
    <property type="molecule type" value="Genomic_DNA"/>
</dbReference>
<dbReference type="RefSeq" id="XP_035341327.1">
    <property type="nucleotide sequence ID" value="XM_035485434.1"/>
</dbReference>
<evidence type="ECO:0000256" key="3">
    <source>
        <dbReference type="ARBA" id="ARBA00022622"/>
    </source>
</evidence>
<dbReference type="CDD" id="cd12087">
    <property type="entry name" value="TM_EGFR-like"/>
    <property type="match status" value="1"/>
</dbReference>
<keyword evidence="12" id="KW-0812">Transmembrane</keyword>
<dbReference type="Proteomes" id="UP000509510">
    <property type="component" value="Chromosome I"/>
</dbReference>
<evidence type="ECO:0000256" key="6">
    <source>
        <dbReference type="ARBA" id="ARBA00023157"/>
    </source>
</evidence>
<feature type="compositionally biased region" description="Low complexity" evidence="11">
    <location>
        <begin position="473"/>
        <end position="501"/>
    </location>
</feature>
<dbReference type="InterPro" id="IPR004886">
    <property type="entry name" value="Glucanosyltransferase"/>
</dbReference>
<dbReference type="GO" id="GO:0031505">
    <property type="term" value="P:fungal-type cell wall organization"/>
    <property type="evidence" value="ECO:0007669"/>
    <property type="project" value="TreeGrafter"/>
</dbReference>
<dbReference type="GO" id="GO:0005886">
    <property type="term" value="C:plasma membrane"/>
    <property type="evidence" value="ECO:0007669"/>
    <property type="project" value="UniProtKB-SubCell"/>
</dbReference>
<evidence type="ECO:0000256" key="9">
    <source>
        <dbReference type="ARBA" id="ARBA00025026"/>
    </source>
</evidence>
<name>A0A7H8QMR6_TALRU</name>
<evidence type="ECO:0000313" key="14">
    <source>
        <dbReference type="EMBL" id="QKX55148.1"/>
    </source>
</evidence>
<keyword evidence="6" id="KW-1015">Disulfide bond</keyword>
<feature type="signal peptide" evidence="10">
    <location>
        <begin position="1"/>
        <end position="20"/>
    </location>
</feature>
<reference evidence="15" key="1">
    <citation type="submission" date="2020-06" db="EMBL/GenBank/DDBJ databases">
        <title>A chromosome-scale genome assembly of Talaromyces rugulosus W13939.</title>
        <authorList>
            <person name="Wang B."/>
            <person name="Guo L."/>
            <person name="Ye K."/>
            <person name="Wang L."/>
        </authorList>
    </citation>
    <scope>NUCLEOTIDE SEQUENCE [LARGE SCALE GENOMIC DNA]</scope>
    <source>
        <strain evidence="15">W13939</strain>
    </source>
</reference>
<keyword evidence="5 10" id="KW-0472">Membrane</keyword>
<comment type="function">
    <text evidence="9">Splits internally a 1,3-beta-glucan molecule and transfers the newly generated reducing end (the donor) to the non-reducing end of another 1,3-beta-glucan molecule (the acceptor) forming a 1,3-beta linkage, resulting in the elongation of 1,3-beta-glucan chains in the cell wall. Involved in cell wall morphogenesis.</text>
</comment>
<dbReference type="PANTHER" id="PTHR31468:SF2">
    <property type="entry name" value="1,3-BETA-GLUCANOSYLTRANSFERASE GAS1"/>
    <property type="match status" value="1"/>
</dbReference>
<evidence type="ECO:0000256" key="7">
    <source>
        <dbReference type="ARBA" id="ARBA00023180"/>
    </source>
</evidence>
<keyword evidence="8 10" id="KW-0449">Lipoprotein</keyword>
<organism evidence="14 15">
    <name type="scientific">Talaromyces rugulosus</name>
    <name type="common">Penicillium rugulosum</name>
    <dbReference type="NCBI Taxonomy" id="121627"/>
    <lineage>
        <taxon>Eukaryota</taxon>
        <taxon>Fungi</taxon>
        <taxon>Dikarya</taxon>
        <taxon>Ascomycota</taxon>
        <taxon>Pezizomycotina</taxon>
        <taxon>Eurotiomycetes</taxon>
        <taxon>Eurotiomycetidae</taxon>
        <taxon>Eurotiales</taxon>
        <taxon>Trichocomaceae</taxon>
        <taxon>Talaromyces</taxon>
        <taxon>Talaromyces sect. Islandici</taxon>
    </lineage>
</organism>
<evidence type="ECO:0000256" key="2">
    <source>
        <dbReference type="ARBA" id="ARBA00007528"/>
    </source>
</evidence>
<evidence type="ECO:0000256" key="12">
    <source>
        <dbReference type="SAM" id="Phobius"/>
    </source>
</evidence>
<feature type="chain" id="PRO_5029036242" description="1,3-beta-glucanosyltransferase" evidence="10">
    <location>
        <begin position="21"/>
        <end position="616"/>
    </location>
</feature>
<evidence type="ECO:0000256" key="5">
    <source>
        <dbReference type="ARBA" id="ARBA00023136"/>
    </source>
</evidence>
<evidence type="ECO:0000256" key="11">
    <source>
        <dbReference type="SAM" id="MobiDB-lite"/>
    </source>
</evidence>
<evidence type="ECO:0000259" key="13">
    <source>
        <dbReference type="SMART" id="SM00768"/>
    </source>
</evidence>
<dbReference type="KEGG" id="trg:TRUGW13939_02240"/>
<evidence type="ECO:0000256" key="4">
    <source>
        <dbReference type="ARBA" id="ARBA00022729"/>
    </source>
</evidence>
<comment type="similarity">
    <text evidence="2 10">Belongs to the glycosyl hydrolase 72 family.</text>
</comment>
<feature type="region of interest" description="Disordered" evidence="11">
    <location>
        <begin position="581"/>
        <end position="616"/>
    </location>
</feature>
<dbReference type="GO" id="GO:0042124">
    <property type="term" value="F:1,3-beta-glucanosyltransferase activity"/>
    <property type="evidence" value="ECO:0007669"/>
    <property type="project" value="TreeGrafter"/>
</dbReference>
<dbReference type="SMART" id="SM00768">
    <property type="entry name" value="X8"/>
    <property type="match status" value="1"/>
</dbReference>
<dbReference type="InterPro" id="IPR012946">
    <property type="entry name" value="X8"/>
</dbReference>
<accession>A0A7H8QMR6</accession>
<keyword evidence="4 10" id="KW-0732">Signal</keyword>
<evidence type="ECO:0000256" key="10">
    <source>
        <dbReference type="RuleBase" id="RU361209"/>
    </source>
</evidence>
<dbReference type="PANTHER" id="PTHR31468">
    <property type="entry name" value="1,3-BETA-GLUCANOSYLTRANSFERASE GAS1"/>
    <property type="match status" value="1"/>
</dbReference>
<dbReference type="InterPro" id="IPR017853">
    <property type="entry name" value="GH"/>
</dbReference>
<dbReference type="AlphaFoldDB" id="A0A7H8QMR6"/>
<keyword evidence="10" id="KW-0808">Transferase</keyword>
<dbReference type="OrthoDB" id="1055148at2759"/>
<protein>
    <recommendedName>
        <fullName evidence="10">1,3-beta-glucanosyltransferase</fullName>
        <ecNumber evidence="10">2.4.1.-</ecNumber>
    </recommendedName>
</protein>
<dbReference type="EC" id="2.4.1.-" evidence="10"/>